<dbReference type="SUPFAM" id="SSF51261">
    <property type="entry name" value="Duplicated hybrid motif"/>
    <property type="match status" value="1"/>
</dbReference>
<dbReference type="CDD" id="cd12797">
    <property type="entry name" value="M23_peptidase"/>
    <property type="match status" value="1"/>
</dbReference>
<evidence type="ECO:0000256" key="1">
    <source>
        <dbReference type="SAM" id="MobiDB-lite"/>
    </source>
</evidence>
<dbReference type="AlphaFoldDB" id="A0A3N2RK03"/>
<accession>A0A3N2RK03</accession>
<evidence type="ECO:0000313" key="4">
    <source>
        <dbReference type="Proteomes" id="UP000275910"/>
    </source>
</evidence>
<proteinExistence type="predicted"/>
<feature type="domain" description="M23ase beta-sheet core" evidence="2">
    <location>
        <begin position="288"/>
        <end position="386"/>
    </location>
</feature>
<dbReference type="PANTHER" id="PTHR21666:SF270">
    <property type="entry name" value="MUREIN HYDROLASE ACTIVATOR ENVC"/>
    <property type="match status" value="1"/>
</dbReference>
<name>A0A3N2RK03_LYSEN</name>
<evidence type="ECO:0000313" key="3">
    <source>
        <dbReference type="EMBL" id="ROU07805.1"/>
    </source>
</evidence>
<dbReference type="EMBL" id="RCTY01000019">
    <property type="protein sequence ID" value="ROU07805.1"/>
    <property type="molecule type" value="Genomic_DNA"/>
</dbReference>
<evidence type="ECO:0000259" key="2">
    <source>
        <dbReference type="Pfam" id="PF01551"/>
    </source>
</evidence>
<dbReference type="InterPro" id="IPR011055">
    <property type="entry name" value="Dup_hybrid_motif"/>
</dbReference>
<dbReference type="InterPro" id="IPR050570">
    <property type="entry name" value="Cell_wall_metabolism_enzyme"/>
</dbReference>
<comment type="caution">
    <text evidence="3">The sequence shown here is derived from an EMBL/GenBank/DDBJ whole genome shotgun (WGS) entry which is preliminary data.</text>
</comment>
<sequence length="447" mass="47040">MSAAPSHPDPRGADPSGADPREADPSEADPREAAPSIADPRRVAFAAALRVASLRCALSLAAALSLPVALAAPPPPAQQAPVEARIPWVPAAVPASDGRAHLAYELHLSNFYRATGTLRVVRVEVYADDAPTPLARFEGQALSRLDAAPAPQEGQAGQDIAIDGGQRKVLFVWLDLPAGAPAPTALRHRIEFVDAHGKRSWIDGAPATLSAAAPVVLGPPLAGGAWMAYEGPSNARSHHWGSVVVANGETTIPQRYALDLIGLDSRGRAVDARGGELAKTRHRDWFGYGAPVLAVADGTVRAARDGQPERAPLSPQPEPAALSADDLYGNYVILQIAPAVYVHYAHLLPGSVAPKAGERVRRGQVVGRLGQSGNSGGPHLHLHVSNAATFEQSEGLPFVFERFDALGRRSIDQALAQPPDPTYAPAPQPRRAQMPLDGEVIGFDPPR</sequence>
<dbReference type="RefSeq" id="WP_123646628.1">
    <property type="nucleotide sequence ID" value="NZ_RCTY01000019.1"/>
</dbReference>
<feature type="region of interest" description="Disordered" evidence="1">
    <location>
        <begin position="412"/>
        <end position="447"/>
    </location>
</feature>
<dbReference type="Pfam" id="PF01551">
    <property type="entry name" value="Peptidase_M23"/>
    <property type="match status" value="1"/>
</dbReference>
<dbReference type="PANTHER" id="PTHR21666">
    <property type="entry name" value="PEPTIDASE-RELATED"/>
    <property type="match status" value="1"/>
</dbReference>
<reference evidence="3 4" key="1">
    <citation type="submission" date="2018-10" db="EMBL/GenBank/DDBJ databases">
        <title>The genome of Lysobacter enzymogenes OH11.</title>
        <authorList>
            <person name="Liu F."/>
            <person name="Zhao Y."/>
            <person name="Qian G."/>
            <person name="Chen Y."/>
            <person name="Xu H."/>
        </authorList>
    </citation>
    <scope>NUCLEOTIDE SEQUENCE [LARGE SCALE GENOMIC DNA]</scope>
    <source>
        <strain evidence="3 4">OH11</strain>
    </source>
</reference>
<gene>
    <name evidence="3" type="ORF">D9T17_06255</name>
</gene>
<feature type="region of interest" description="Disordered" evidence="1">
    <location>
        <begin position="1"/>
        <end position="36"/>
    </location>
</feature>
<protein>
    <submittedName>
        <fullName evidence="3">M23 family metallopeptidase</fullName>
    </submittedName>
</protein>
<dbReference type="InterPro" id="IPR016047">
    <property type="entry name" value="M23ase_b-sheet_dom"/>
</dbReference>
<organism evidence="3 4">
    <name type="scientific">Lysobacter enzymogenes</name>
    <dbReference type="NCBI Taxonomy" id="69"/>
    <lineage>
        <taxon>Bacteria</taxon>
        <taxon>Pseudomonadati</taxon>
        <taxon>Pseudomonadota</taxon>
        <taxon>Gammaproteobacteria</taxon>
        <taxon>Lysobacterales</taxon>
        <taxon>Lysobacteraceae</taxon>
        <taxon>Lysobacter</taxon>
    </lineage>
</organism>
<feature type="compositionally biased region" description="Basic and acidic residues" evidence="1">
    <location>
        <begin position="19"/>
        <end position="32"/>
    </location>
</feature>
<feature type="compositionally biased region" description="Pro residues" evidence="1">
    <location>
        <begin position="418"/>
        <end position="428"/>
    </location>
</feature>
<dbReference type="GO" id="GO:0004222">
    <property type="term" value="F:metalloendopeptidase activity"/>
    <property type="evidence" value="ECO:0007669"/>
    <property type="project" value="TreeGrafter"/>
</dbReference>
<dbReference type="Gene3D" id="2.70.70.10">
    <property type="entry name" value="Glucose Permease (Domain IIA)"/>
    <property type="match status" value="1"/>
</dbReference>
<dbReference type="Proteomes" id="UP000275910">
    <property type="component" value="Unassembled WGS sequence"/>
</dbReference>